<name>A0ABN1L6S5_9GAMM</name>
<dbReference type="PANTHER" id="PTHR43540">
    <property type="entry name" value="PEROXYUREIDOACRYLATE/UREIDOACRYLATE AMIDOHYDROLASE-RELATED"/>
    <property type="match status" value="1"/>
</dbReference>
<organism evidence="4 5">
    <name type="scientific">Colwellia asteriadis</name>
    <dbReference type="NCBI Taxonomy" id="517723"/>
    <lineage>
        <taxon>Bacteria</taxon>
        <taxon>Pseudomonadati</taxon>
        <taxon>Pseudomonadota</taxon>
        <taxon>Gammaproteobacteria</taxon>
        <taxon>Alteromonadales</taxon>
        <taxon>Colwelliaceae</taxon>
        <taxon>Colwellia</taxon>
    </lineage>
</organism>
<keyword evidence="1" id="KW-0378">Hydrolase</keyword>
<dbReference type="InterPro" id="IPR000868">
    <property type="entry name" value="Isochorismatase-like_dom"/>
</dbReference>
<feature type="signal peptide" evidence="2">
    <location>
        <begin position="1"/>
        <end position="23"/>
    </location>
</feature>
<dbReference type="InterPro" id="IPR050272">
    <property type="entry name" value="Isochorismatase-like_hydrls"/>
</dbReference>
<dbReference type="InterPro" id="IPR036380">
    <property type="entry name" value="Isochorismatase-like_sf"/>
</dbReference>
<dbReference type="Pfam" id="PF00857">
    <property type="entry name" value="Isochorismatase"/>
    <property type="match status" value="1"/>
</dbReference>
<feature type="chain" id="PRO_5045475826" evidence="2">
    <location>
        <begin position="24"/>
        <end position="231"/>
    </location>
</feature>
<evidence type="ECO:0000313" key="5">
    <source>
        <dbReference type="Proteomes" id="UP001500021"/>
    </source>
</evidence>
<reference evidence="4 5" key="1">
    <citation type="journal article" date="2019" name="Int. J. Syst. Evol. Microbiol.">
        <title>The Global Catalogue of Microorganisms (GCM) 10K type strain sequencing project: providing services to taxonomists for standard genome sequencing and annotation.</title>
        <authorList>
            <consortium name="The Broad Institute Genomics Platform"/>
            <consortium name="The Broad Institute Genome Sequencing Center for Infectious Disease"/>
            <person name="Wu L."/>
            <person name="Ma J."/>
        </authorList>
    </citation>
    <scope>NUCLEOTIDE SEQUENCE [LARGE SCALE GENOMIC DNA]</scope>
    <source>
        <strain evidence="4 5">JCM 15608</strain>
    </source>
</reference>
<accession>A0ABN1L6S5</accession>
<dbReference type="SUPFAM" id="SSF52499">
    <property type="entry name" value="Isochorismatase-like hydrolases"/>
    <property type="match status" value="1"/>
</dbReference>
<comment type="caution">
    <text evidence="4">The sequence shown here is derived from an EMBL/GenBank/DDBJ whole genome shotgun (WGS) entry which is preliminary data.</text>
</comment>
<evidence type="ECO:0000256" key="1">
    <source>
        <dbReference type="ARBA" id="ARBA00022801"/>
    </source>
</evidence>
<keyword evidence="2" id="KW-0732">Signal</keyword>
<dbReference type="EMBL" id="BAAAFA010000005">
    <property type="protein sequence ID" value="GAA0816977.1"/>
    <property type="molecule type" value="Genomic_DNA"/>
</dbReference>
<dbReference type="Gene3D" id="3.40.50.850">
    <property type="entry name" value="Isochorismatase-like"/>
    <property type="match status" value="1"/>
</dbReference>
<sequence>MRNKFFSKILVVTLVILSSNLYAAAVEKSKSALVMIEYQNEWVADDGTLRHLLVKDETSFKSAIEHSKTLLATARKEGITVIHVTLKPDTQYRVFGDAEFGIRAAIPNAKTWKGDMQSIHRDFMPTANEHVITERTGVSGFAGSNLDSFLRNNGIDTIFLAGFATHVCVESTLRDAHDKGYRTFVVTDATGAFTQSQQSYFENEILHHFGHGVKSTQFIKTFDSSLGKAVE</sequence>
<protein>
    <submittedName>
        <fullName evidence="4">Pyrimidine utilization protein B</fullName>
    </submittedName>
</protein>
<evidence type="ECO:0000259" key="3">
    <source>
        <dbReference type="Pfam" id="PF00857"/>
    </source>
</evidence>
<keyword evidence="5" id="KW-1185">Reference proteome</keyword>
<evidence type="ECO:0000256" key="2">
    <source>
        <dbReference type="SAM" id="SignalP"/>
    </source>
</evidence>
<gene>
    <name evidence="4" type="primary">rutB</name>
    <name evidence="4" type="ORF">GCM10009111_17570</name>
</gene>
<feature type="domain" description="Isochorismatase-like" evidence="3">
    <location>
        <begin position="31"/>
        <end position="210"/>
    </location>
</feature>
<dbReference type="PANTHER" id="PTHR43540:SF16">
    <property type="entry name" value="ISOCHORISMATASE-LIKE DOMAIN-CONTAINING PROTEIN"/>
    <property type="match status" value="1"/>
</dbReference>
<evidence type="ECO:0000313" key="4">
    <source>
        <dbReference type="EMBL" id="GAA0816977.1"/>
    </source>
</evidence>
<dbReference type="RefSeq" id="WP_343817048.1">
    <property type="nucleotide sequence ID" value="NZ_BAAAFA010000005.1"/>
</dbReference>
<dbReference type="CDD" id="cd00431">
    <property type="entry name" value="cysteine_hydrolases"/>
    <property type="match status" value="1"/>
</dbReference>
<proteinExistence type="predicted"/>
<dbReference type="Proteomes" id="UP001500021">
    <property type="component" value="Unassembled WGS sequence"/>
</dbReference>